<feature type="transmembrane region" description="Helical" evidence="8">
    <location>
        <begin position="964"/>
        <end position="983"/>
    </location>
</feature>
<organism evidence="11 12">
    <name type="scientific">Bilophila wadsworthia (strain 3_1_6)</name>
    <dbReference type="NCBI Taxonomy" id="563192"/>
    <lineage>
        <taxon>Bacteria</taxon>
        <taxon>Pseudomonadati</taxon>
        <taxon>Thermodesulfobacteriota</taxon>
        <taxon>Desulfovibrionia</taxon>
        <taxon>Desulfovibrionales</taxon>
        <taxon>Desulfovibrionaceae</taxon>
        <taxon>Bilophila</taxon>
    </lineage>
</organism>
<keyword evidence="6 8" id="KW-0472">Membrane</keyword>
<feature type="transmembrane region" description="Helical" evidence="8">
    <location>
        <begin position="321"/>
        <end position="341"/>
    </location>
</feature>
<keyword evidence="4 8" id="KW-1133">Transmembrane helix</keyword>
<feature type="transmembrane region" description="Helical" evidence="8">
    <location>
        <begin position="654"/>
        <end position="673"/>
    </location>
</feature>
<feature type="transmembrane region" description="Helical" evidence="8">
    <location>
        <begin position="516"/>
        <end position="536"/>
    </location>
</feature>
<feature type="transmembrane region" description="Helical" evidence="8">
    <location>
        <begin position="1185"/>
        <end position="1210"/>
    </location>
</feature>
<evidence type="ECO:0000256" key="2">
    <source>
        <dbReference type="ARBA" id="ARBA00022475"/>
    </source>
</evidence>
<feature type="transmembrane region" description="Helical" evidence="8">
    <location>
        <begin position="613"/>
        <end position="634"/>
    </location>
</feature>
<feature type="transmembrane region" description="Helical" evidence="8">
    <location>
        <begin position="38"/>
        <end position="58"/>
    </location>
</feature>
<dbReference type="PRINTS" id="PR01434">
    <property type="entry name" value="NADHDHGNASE5"/>
</dbReference>
<protein>
    <recommendedName>
        <fullName evidence="13">NADH:quinone oxidoreductase/Mrp antiporter membrane subunit domain-containing protein</fullName>
    </recommendedName>
</protein>
<comment type="subcellular location">
    <subcellularLocation>
        <location evidence="1">Cell membrane</location>
        <topology evidence="1">Multi-pass membrane protein</topology>
    </subcellularLocation>
    <subcellularLocation>
        <location evidence="7">Membrane</location>
        <topology evidence="7">Multi-pass membrane protein</topology>
    </subcellularLocation>
</comment>
<feature type="domain" description="NADH-Ubiquinone oxidoreductase (complex I) chain 5 N-terminal" evidence="10">
    <location>
        <begin position="791"/>
        <end position="832"/>
    </location>
</feature>
<feature type="transmembrane region" description="Helical" evidence="8">
    <location>
        <begin position="855"/>
        <end position="874"/>
    </location>
</feature>
<dbReference type="STRING" id="563192.HMPREF0179_02191"/>
<evidence type="ECO:0000256" key="7">
    <source>
        <dbReference type="RuleBase" id="RU000320"/>
    </source>
</evidence>
<feature type="transmembrane region" description="Helical" evidence="8">
    <location>
        <begin position="1139"/>
        <end position="1164"/>
    </location>
</feature>
<feature type="transmembrane region" description="Helical" evidence="8">
    <location>
        <begin position="268"/>
        <end position="286"/>
    </location>
</feature>
<feature type="transmembrane region" description="Helical" evidence="8">
    <location>
        <begin position="108"/>
        <end position="128"/>
    </location>
</feature>
<feature type="transmembrane region" description="Helical" evidence="8">
    <location>
        <begin position="64"/>
        <end position="88"/>
    </location>
</feature>
<feature type="transmembrane region" description="Helical" evidence="8">
    <location>
        <begin position="548"/>
        <end position="570"/>
    </location>
</feature>
<feature type="transmembrane region" description="Helical" evidence="8">
    <location>
        <begin position="831"/>
        <end position="849"/>
    </location>
</feature>
<feature type="transmembrane region" description="Helical" evidence="8">
    <location>
        <begin position="1041"/>
        <end position="1061"/>
    </location>
</feature>
<comment type="caution">
    <text evidence="11">The sequence shown here is derived from an EMBL/GenBank/DDBJ whole genome shotgun (WGS) entry which is preliminary data.</text>
</comment>
<evidence type="ECO:0000259" key="9">
    <source>
        <dbReference type="Pfam" id="PF00361"/>
    </source>
</evidence>
<dbReference type="HOGENOM" id="CLU_265453_0_0_7"/>
<gene>
    <name evidence="11" type="ORF">HMPREF0179_02191</name>
</gene>
<dbReference type="Pfam" id="PF00361">
    <property type="entry name" value="Proton_antipo_M"/>
    <property type="match status" value="2"/>
</dbReference>
<feature type="transmembrane region" description="Helical" evidence="8">
    <location>
        <begin position="1098"/>
        <end position="1119"/>
    </location>
</feature>
<sequence>MDSSVTPTSPSEMAILVAGLLIMLFGVYKVYRERGRPGLLILWGGLVDLGLALMGLGLGPSGDVGSIMIVIYHAIARLAAWIGLSGLVANPYSCVANDIRGALHRNPVGAVLLAFALEASLGISPAMTPEGQHLVLHAMAMHSIDVPLGGPVLAIIMALGYTVLLWLSAEVVLQVCFTRPDEPICTDVPLGGGGFARALFDQETELLGVPSGSWCPIVPNRWSKTPAAISLYVLLGMLVVLGLGRFFVQDFGAWLIGIDPHTLVELEGPWHVTPLLLYVGSFLVLCPRIIRPAYRAKYTFALFLAAFILIYASDLPPLSRLFSLIISGIGTLVACYSTNYIEEDGRKHWYWFFLLLTFGALLNIVTTDNIGTLASQWEVMTWASFALVAWERTSKARDAAIKYVVLCCSAAYLMIVGFFMIGGNHTQYGEIVANLAVHSDDVLKFALVFTLLGFAAKAGLVPLHSWLPDAHPAAPSSVSAPLSGVLTKMGVFGVVTVYFGLIGYKELASTGTYGGLTAPGLMVTFMGLCTMAYGEWMALRQEDLKRMLAYSTMGQVGEIFTVLGLGTWLAAAGALSHVLNHAIMKDLLFLCAGGLIFRVGSRKLSDLAGLVHEMPWAVGCMSIGIVSIMGLPPFNGFVSKYLMIVACMDAGQPLIAAALIAASLVGAIYYMRILRTILLDPAPAGRRRVQGVTTTMRVPMIILAGLCVILGVAPQTGLSLVTPVINELMPHLGSGAGHLSAALPSLDVGWPVYVILPMIGAVVPIWFRKDRVKAGWGAAAILFLTTLHVLAFGQDLDTLSFIMALFIPAIGTVNLVYAVGYMEHSHTQWRFYAFFLLMTGGLLGVAASSDLFSFFTFWEIMSSWALYFAIAHEGTPEALREGFKYFLFNVAGAGFLFLGIGLIVAYTGTGEFAGVAKGFASLSPAVGTSIMLLMAVGFCMKAAQVSLRIDWQMHPALAPTPVSGYISSVLLKIAVFGLVKLFLVFGSVYAQSPDTAGLFSQQAVMYATAWIGAFTLLYSAVQAMLQNSLKLVFIWSTVSQIGYMVLGVAVGTSLGMAGGLLHMANHVFFKDLLFLMVGAVMLRTHADTISELGGVGRKMPVTMFCFFIGSLAAVGVPPTNGFTSKWIIYQALMAEGEPLLALISLIGSVITLAYLARFMHAVFLGQPGRNLDHIEEAPWVMRAPMLLMAFMVILTGVFPGLMLAPLNAALAEYGMPSLDVAFYGLATGPGAWDATAVAVLMLVAFGGCWLALRFLLSRVKIRVAPPHACGHDASREASRIPPEAIYPALVNLCTGNKPGSATCPLPELALSLCRALRQSLGRNGRINKERPSC</sequence>
<feature type="transmembrane region" description="Helical" evidence="8">
    <location>
        <begin position="774"/>
        <end position="793"/>
    </location>
</feature>
<dbReference type="InterPro" id="IPR001750">
    <property type="entry name" value="ND/Mrp_TM"/>
</dbReference>
<feature type="transmembrane region" description="Helical" evidence="8">
    <location>
        <begin position="886"/>
        <end position="907"/>
    </location>
</feature>
<feature type="domain" description="NADH:quinone oxidoreductase/Mrp antiporter transmembrane" evidence="9">
    <location>
        <begin position="377"/>
        <end position="662"/>
    </location>
</feature>
<feature type="transmembrane region" description="Helical" evidence="8">
    <location>
        <begin position="13"/>
        <end position="31"/>
    </location>
</feature>
<evidence type="ECO:0000313" key="12">
    <source>
        <dbReference type="Proteomes" id="UP000006034"/>
    </source>
</evidence>
<keyword evidence="5" id="KW-0560">Oxidoreductase</keyword>
<feature type="transmembrane region" description="Helical" evidence="8">
    <location>
        <begin position="582"/>
        <end position="601"/>
    </location>
</feature>
<name>E5Y7M6_BILW3</name>
<dbReference type="GO" id="GO:0005886">
    <property type="term" value="C:plasma membrane"/>
    <property type="evidence" value="ECO:0007669"/>
    <property type="project" value="UniProtKB-SubCell"/>
</dbReference>
<evidence type="ECO:0000256" key="3">
    <source>
        <dbReference type="ARBA" id="ARBA00022692"/>
    </source>
</evidence>
<reference evidence="11 12" key="2">
    <citation type="submission" date="2013-04" db="EMBL/GenBank/DDBJ databases">
        <title>The Genome Sequence of Bilophila wadsworthia 3_1_6.</title>
        <authorList>
            <consortium name="The Broad Institute Genomics Platform"/>
            <person name="Earl A."/>
            <person name="Ward D."/>
            <person name="Feldgarden M."/>
            <person name="Gevers D."/>
            <person name="Sibley C."/>
            <person name="Strauss J."/>
            <person name="Allen-Vercoe E."/>
            <person name="Walker B."/>
            <person name="Young S."/>
            <person name="Zeng Q."/>
            <person name="Gargeya S."/>
            <person name="Fitzgerald M."/>
            <person name="Haas B."/>
            <person name="Abouelleil A."/>
            <person name="Allen A.W."/>
            <person name="Alvarado L."/>
            <person name="Arachchi H.M."/>
            <person name="Berlin A.M."/>
            <person name="Chapman S.B."/>
            <person name="Gainer-Dewar J."/>
            <person name="Goldberg J."/>
            <person name="Griggs A."/>
            <person name="Gujja S."/>
            <person name="Hansen M."/>
            <person name="Howarth C."/>
            <person name="Imamovic A."/>
            <person name="Ireland A."/>
            <person name="Larimer J."/>
            <person name="McCowan C."/>
            <person name="Murphy C."/>
            <person name="Pearson M."/>
            <person name="Poon T.W."/>
            <person name="Priest M."/>
            <person name="Roberts A."/>
            <person name="Saif S."/>
            <person name="Shea T."/>
            <person name="Sisk P."/>
            <person name="Sykes S."/>
            <person name="Wortman J."/>
            <person name="Nusbaum C."/>
            <person name="Birren B."/>
        </authorList>
    </citation>
    <scope>NUCLEOTIDE SEQUENCE [LARGE SCALE GENOMIC DNA]</scope>
    <source>
        <strain evidence="11 12">3_1_6</strain>
    </source>
</reference>
<dbReference type="RefSeq" id="WP_016360628.1">
    <property type="nucleotide sequence ID" value="NZ_KE150238.1"/>
</dbReference>
<dbReference type="GeneID" id="78085334"/>
<feature type="transmembrane region" description="Helical" evidence="8">
    <location>
        <begin position="748"/>
        <end position="767"/>
    </location>
</feature>
<evidence type="ECO:0000313" key="11">
    <source>
        <dbReference type="EMBL" id="EFV43985.2"/>
    </source>
</evidence>
<feature type="transmembrane region" description="Helical" evidence="8">
    <location>
        <begin position="373"/>
        <end position="391"/>
    </location>
</feature>
<dbReference type="InterPro" id="IPR052175">
    <property type="entry name" value="ComplexI-like_HydComp"/>
</dbReference>
<evidence type="ECO:0000256" key="4">
    <source>
        <dbReference type="ARBA" id="ARBA00022989"/>
    </source>
</evidence>
<keyword evidence="2" id="KW-1003">Cell membrane</keyword>
<keyword evidence="3 7" id="KW-0812">Transmembrane</keyword>
<feature type="transmembrane region" description="Helical" evidence="8">
    <location>
        <begin position="485"/>
        <end position="504"/>
    </location>
</feature>
<accession>E5Y7M6</accession>
<dbReference type="eggNOG" id="COG0651">
    <property type="taxonomic scope" value="Bacteria"/>
</dbReference>
<feature type="transmembrane region" description="Helical" evidence="8">
    <location>
        <begin position="442"/>
        <end position="464"/>
    </location>
</feature>
<dbReference type="PANTHER" id="PTHR42682">
    <property type="entry name" value="HYDROGENASE-4 COMPONENT F"/>
    <property type="match status" value="1"/>
</dbReference>
<feature type="transmembrane region" description="Helical" evidence="8">
    <location>
        <begin position="799"/>
        <end position="819"/>
    </location>
</feature>
<dbReference type="OrthoDB" id="9805769at2"/>
<feature type="transmembrane region" description="Helical" evidence="8">
    <location>
        <begin position="229"/>
        <end position="248"/>
    </location>
</feature>
<feature type="transmembrane region" description="Helical" evidence="8">
    <location>
        <begin position="298"/>
        <end position="315"/>
    </location>
</feature>
<feature type="transmembrane region" description="Helical" evidence="8">
    <location>
        <begin position="148"/>
        <end position="169"/>
    </location>
</feature>
<dbReference type="EMBL" id="ADCP02000001">
    <property type="protein sequence ID" value="EFV43985.2"/>
    <property type="molecule type" value="Genomic_DNA"/>
</dbReference>
<proteinExistence type="predicted"/>
<feature type="transmembrane region" description="Helical" evidence="8">
    <location>
        <begin position="1003"/>
        <end position="1021"/>
    </location>
</feature>
<feature type="transmembrane region" description="Helical" evidence="8">
    <location>
        <begin position="348"/>
        <end position="367"/>
    </location>
</feature>
<dbReference type="GO" id="GO:0016491">
    <property type="term" value="F:oxidoreductase activity"/>
    <property type="evidence" value="ECO:0007669"/>
    <property type="project" value="UniProtKB-KW"/>
</dbReference>
<feature type="transmembrane region" description="Helical" evidence="8">
    <location>
        <begin position="1067"/>
        <end position="1086"/>
    </location>
</feature>
<reference evidence="11 12" key="1">
    <citation type="submission" date="2010-10" db="EMBL/GenBank/DDBJ databases">
        <authorList>
            <consortium name="The Broad Institute Genome Sequencing Platform"/>
            <person name="Ward D."/>
            <person name="Earl A."/>
            <person name="Feldgarden M."/>
            <person name="Young S.K."/>
            <person name="Gargeya S."/>
            <person name="Zeng Q."/>
            <person name="Alvarado L."/>
            <person name="Berlin A."/>
            <person name="Bochicchio J."/>
            <person name="Chapman S.B."/>
            <person name="Chen Z."/>
            <person name="Freedman E."/>
            <person name="Gellesch M."/>
            <person name="Goldberg J."/>
            <person name="Griggs A."/>
            <person name="Gujja S."/>
            <person name="Heilman E."/>
            <person name="Heiman D."/>
            <person name="Howarth C."/>
            <person name="Mehta T."/>
            <person name="Neiman D."/>
            <person name="Pearson M."/>
            <person name="Roberts A."/>
            <person name="Saif S."/>
            <person name="Shea T."/>
            <person name="Shenoy N."/>
            <person name="Sisk P."/>
            <person name="Stolte C."/>
            <person name="Sykes S."/>
            <person name="White J."/>
            <person name="Yandava C."/>
            <person name="Allen-Vercoe E."/>
            <person name="Sibley C."/>
            <person name="Ambrose C.E."/>
            <person name="Strauss J."/>
            <person name="Daigneault M."/>
            <person name="Haas B."/>
            <person name="Nusbaum C."/>
            <person name="Birren B."/>
        </authorList>
    </citation>
    <scope>NUCLEOTIDE SEQUENCE [LARGE SCALE GENOMIC DNA]</scope>
    <source>
        <strain evidence="11 12">3_1_6</strain>
    </source>
</reference>
<dbReference type="Proteomes" id="UP000006034">
    <property type="component" value="Unassembled WGS sequence"/>
</dbReference>
<feature type="transmembrane region" description="Helical" evidence="8">
    <location>
        <begin position="694"/>
        <end position="713"/>
    </location>
</feature>
<evidence type="ECO:0000256" key="6">
    <source>
        <dbReference type="ARBA" id="ARBA00023136"/>
    </source>
</evidence>
<evidence type="ECO:0000259" key="10">
    <source>
        <dbReference type="Pfam" id="PF00662"/>
    </source>
</evidence>
<dbReference type="InterPro" id="IPR001516">
    <property type="entry name" value="Proton_antipo_N"/>
</dbReference>
<keyword evidence="12" id="KW-1185">Reference proteome</keyword>
<feature type="transmembrane region" description="Helical" evidence="8">
    <location>
        <begin position="1230"/>
        <end position="1252"/>
    </location>
</feature>
<dbReference type="Pfam" id="PF00662">
    <property type="entry name" value="Proton_antipo_N"/>
    <property type="match status" value="1"/>
</dbReference>
<feature type="transmembrane region" description="Helical" evidence="8">
    <location>
        <begin position="919"/>
        <end position="943"/>
    </location>
</feature>
<feature type="domain" description="NADH:quinone oxidoreductase/Mrp antiporter transmembrane" evidence="9">
    <location>
        <begin position="848"/>
        <end position="1151"/>
    </location>
</feature>
<evidence type="ECO:0000256" key="1">
    <source>
        <dbReference type="ARBA" id="ARBA00004651"/>
    </source>
</evidence>
<evidence type="ECO:0000256" key="8">
    <source>
        <dbReference type="SAM" id="Phobius"/>
    </source>
</evidence>
<feature type="transmembrane region" description="Helical" evidence="8">
    <location>
        <begin position="403"/>
        <end position="422"/>
    </location>
</feature>
<evidence type="ECO:0008006" key="13">
    <source>
        <dbReference type="Google" id="ProtNLM"/>
    </source>
</evidence>
<evidence type="ECO:0000256" key="5">
    <source>
        <dbReference type="ARBA" id="ARBA00023002"/>
    </source>
</evidence>
<dbReference type="PANTHER" id="PTHR42682:SF4">
    <property type="entry name" value="NADH-UBIQUINONE_PLASTOQUINONE"/>
    <property type="match status" value="1"/>
</dbReference>